<dbReference type="PANTHER" id="PTHR31944">
    <property type="entry name" value="HEME-RESPONSIVE ZINC FINGER TRANSCRIPTION FACTOR HAP1"/>
    <property type="match status" value="1"/>
</dbReference>
<evidence type="ECO:0000256" key="5">
    <source>
        <dbReference type="ARBA" id="ARBA00023163"/>
    </source>
</evidence>
<dbReference type="GO" id="GO:0001228">
    <property type="term" value="F:DNA-binding transcription activator activity, RNA polymerase II-specific"/>
    <property type="evidence" value="ECO:0007669"/>
    <property type="project" value="TreeGrafter"/>
</dbReference>
<dbReference type="PANTHER" id="PTHR31944:SF129">
    <property type="entry name" value="ASPYRIDONES CLUSTER REGULATOR APDR-RELATED"/>
    <property type="match status" value="1"/>
</dbReference>
<evidence type="ECO:0000259" key="8">
    <source>
        <dbReference type="PROSITE" id="PS50048"/>
    </source>
</evidence>
<evidence type="ECO:0000313" key="10">
    <source>
        <dbReference type="Proteomes" id="UP001149163"/>
    </source>
</evidence>
<keyword evidence="4" id="KW-0238">DNA-binding</keyword>
<dbReference type="Gene3D" id="4.10.240.10">
    <property type="entry name" value="Zn(2)-C6 fungal-type DNA-binding domain"/>
    <property type="match status" value="1"/>
</dbReference>
<dbReference type="InterPro" id="IPR007219">
    <property type="entry name" value="XnlR_reg_dom"/>
</dbReference>
<dbReference type="SMART" id="SM00906">
    <property type="entry name" value="Fungal_trans"/>
    <property type="match status" value="1"/>
</dbReference>
<comment type="caution">
    <text evidence="9">The sequence shown here is derived from an EMBL/GenBank/DDBJ whole genome shotgun (WGS) entry which is preliminary data.</text>
</comment>
<evidence type="ECO:0000313" key="9">
    <source>
        <dbReference type="EMBL" id="KAJ5175082.1"/>
    </source>
</evidence>
<sequence>MHTDDHAHSIPRKRRRPALSCEKCRQRKVRCDRKMPCEPCTKSHGSLSCSYVYEGKAALNARLEASRRSEHGSPVDHNGTHGSSGNASSVEGATNGARVAHLESSVRALHDRLSRLEYQVNGTTRRHLPSNGNPDAINNISGLDDRIAELERLSDQPQTTISPLAPRLKSTGERTKLFGTTHWALVFQQFRLLRQVRSTASYTDGNQNEISKLLKEIRGLRRLIKSRQAPQLADPAPALLNDLPSRETCDELVHHYLRTLGLIYRVLHIPSFYQDYERFWENPRSASTGFVMELLLILAIGSIFRCKPGPSNDLGIPVRRWIYAAQWWLSGPFEKELGSLESLQVHCLLLLCRQAYVIDKESNWMAAGTLLRQAINQGLHRDARNFPTVSIFDAEMRRRIWATVLEINIQFSIDAAMPPLLTPQDYDTRPPSNLSDDDFDRSTTDLPPPQPNDRYTTSSLQVLLFQSFPTRLRIARIINECFHEPSYEAALHLGGQITVACREMAVLFHTWLSRAGGSTLRPTQFHHRVMDNVLRRFLLNLYRPFTIQATHDPRFYLSRKLSLDSALMMASYAGSPSTSSDTDQTPYQDFQRLSLSGAGIFKGHLSPDVMMVISLELITQLEEEVAAQPTGPGPQILTAVDQLVQEARKPIIQALERINEDLYQGLATGNPSMKRYCLSAGVLAQVHAVPRGEQAEWVHIREAFMESMRTCRTLLQQHISSDSLMTMKDGTLPTSADEVVRGFTPESAIGSTLDSEFTVPNLGFEDLNFWDIPAFFDAGEF</sequence>
<dbReference type="GO" id="GO:0005634">
    <property type="term" value="C:nucleus"/>
    <property type="evidence" value="ECO:0007669"/>
    <property type="project" value="TreeGrafter"/>
</dbReference>
<dbReference type="Pfam" id="PF04082">
    <property type="entry name" value="Fungal_trans"/>
    <property type="match status" value="1"/>
</dbReference>
<dbReference type="CDD" id="cd12148">
    <property type="entry name" value="fungal_TF_MHR"/>
    <property type="match status" value="1"/>
</dbReference>
<dbReference type="OrthoDB" id="4337792at2759"/>
<dbReference type="GO" id="GO:0000978">
    <property type="term" value="F:RNA polymerase II cis-regulatory region sequence-specific DNA binding"/>
    <property type="evidence" value="ECO:0007669"/>
    <property type="project" value="TreeGrafter"/>
</dbReference>
<dbReference type="GeneID" id="81422260"/>
<dbReference type="AlphaFoldDB" id="A0A9W9LTM7"/>
<dbReference type="EMBL" id="JAPQKN010000001">
    <property type="protein sequence ID" value="KAJ5175082.1"/>
    <property type="molecule type" value="Genomic_DNA"/>
</dbReference>
<dbReference type="InterPro" id="IPR001138">
    <property type="entry name" value="Zn2Cys6_DnaBD"/>
</dbReference>
<feature type="region of interest" description="Disordered" evidence="7">
    <location>
        <begin position="422"/>
        <end position="455"/>
    </location>
</feature>
<protein>
    <recommendedName>
        <fullName evidence="8">Zn(2)-C6 fungal-type domain-containing protein</fullName>
    </recommendedName>
</protein>
<dbReference type="Pfam" id="PF00172">
    <property type="entry name" value="Zn_clus"/>
    <property type="match status" value="1"/>
</dbReference>
<proteinExistence type="predicted"/>
<feature type="domain" description="Zn(2)-C6 fungal-type" evidence="8">
    <location>
        <begin position="20"/>
        <end position="51"/>
    </location>
</feature>
<gene>
    <name evidence="9" type="ORF">N7482_000959</name>
</gene>
<keyword evidence="1" id="KW-0479">Metal-binding</keyword>
<dbReference type="GO" id="GO:0006351">
    <property type="term" value="P:DNA-templated transcription"/>
    <property type="evidence" value="ECO:0007669"/>
    <property type="project" value="InterPro"/>
</dbReference>
<keyword evidence="2" id="KW-0862">Zinc</keyword>
<accession>A0A9W9LTM7</accession>
<feature type="compositionally biased region" description="Polar residues" evidence="7">
    <location>
        <begin position="80"/>
        <end position="92"/>
    </location>
</feature>
<keyword evidence="6" id="KW-0539">Nucleus</keyword>
<feature type="region of interest" description="Disordered" evidence="7">
    <location>
        <begin position="64"/>
        <end position="93"/>
    </location>
</feature>
<dbReference type="SMART" id="SM00066">
    <property type="entry name" value="GAL4"/>
    <property type="match status" value="1"/>
</dbReference>
<evidence type="ECO:0000256" key="4">
    <source>
        <dbReference type="ARBA" id="ARBA00023125"/>
    </source>
</evidence>
<name>A0A9W9LTM7_9EURO</name>
<evidence type="ECO:0000256" key="7">
    <source>
        <dbReference type="SAM" id="MobiDB-lite"/>
    </source>
</evidence>
<dbReference type="SUPFAM" id="SSF57701">
    <property type="entry name" value="Zn2/Cys6 DNA-binding domain"/>
    <property type="match status" value="1"/>
</dbReference>
<feature type="compositionally biased region" description="Basic and acidic residues" evidence="7">
    <location>
        <begin position="64"/>
        <end position="74"/>
    </location>
</feature>
<evidence type="ECO:0000256" key="3">
    <source>
        <dbReference type="ARBA" id="ARBA00023015"/>
    </source>
</evidence>
<reference evidence="9" key="1">
    <citation type="submission" date="2022-11" db="EMBL/GenBank/DDBJ databases">
        <authorList>
            <person name="Petersen C."/>
        </authorList>
    </citation>
    <scope>NUCLEOTIDE SEQUENCE</scope>
    <source>
        <strain evidence="9">IBT 26290</strain>
    </source>
</reference>
<dbReference type="Proteomes" id="UP001149163">
    <property type="component" value="Unassembled WGS sequence"/>
</dbReference>
<dbReference type="InterPro" id="IPR036864">
    <property type="entry name" value="Zn2-C6_fun-type_DNA-bd_sf"/>
</dbReference>
<evidence type="ECO:0000256" key="1">
    <source>
        <dbReference type="ARBA" id="ARBA00022723"/>
    </source>
</evidence>
<dbReference type="PROSITE" id="PS00463">
    <property type="entry name" value="ZN2_CY6_FUNGAL_1"/>
    <property type="match status" value="1"/>
</dbReference>
<keyword evidence="5" id="KW-0804">Transcription</keyword>
<organism evidence="9 10">
    <name type="scientific">Penicillium canariense</name>
    <dbReference type="NCBI Taxonomy" id="189055"/>
    <lineage>
        <taxon>Eukaryota</taxon>
        <taxon>Fungi</taxon>
        <taxon>Dikarya</taxon>
        <taxon>Ascomycota</taxon>
        <taxon>Pezizomycotina</taxon>
        <taxon>Eurotiomycetes</taxon>
        <taxon>Eurotiomycetidae</taxon>
        <taxon>Eurotiales</taxon>
        <taxon>Aspergillaceae</taxon>
        <taxon>Penicillium</taxon>
    </lineage>
</organism>
<reference evidence="9" key="2">
    <citation type="journal article" date="2023" name="IMA Fungus">
        <title>Comparative genomic study of the Penicillium genus elucidates a diverse pangenome and 15 lateral gene transfer events.</title>
        <authorList>
            <person name="Petersen C."/>
            <person name="Sorensen T."/>
            <person name="Nielsen M.R."/>
            <person name="Sondergaard T.E."/>
            <person name="Sorensen J.L."/>
            <person name="Fitzpatrick D.A."/>
            <person name="Frisvad J.C."/>
            <person name="Nielsen K.L."/>
        </authorList>
    </citation>
    <scope>NUCLEOTIDE SEQUENCE</scope>
    <source>
        <strain evidence="9">IBT 26290</strain>
    </source>
</reference>
<keyword evidence="3" id="KW-0805">Transcription regulation</keyword>
<dbReference type="CDD" id="cd00067">
    <property type="entry name" value="GAL4"/>
    <property type="match status" value="1"/>
</dbReference>
<dbReference type="GO" id="GO:0008270">
    <property type="term" value="F:zinc ion binding"/>
    <property type="evidence" value="ECO:0007669"/>
    <property type="project" value="InterPro"/>
</dbReference>
<keyword evidence="10" id="KW-1185">Reference proteome</keyword>
<evidence type="ECO:0000256" key="2">
    <source>
        <dbReference type="ARBA" id="ARBA00022833"/>
    </source>
</evidence>
<dbReference type="RefSeq" id="XP_056546690.1">
    <property type="nucleotide sequence ID" value="XM_056683084.1"/>
</dbReference>
<evidence type="ECO:0000256" key="6">
    <source>
        <dbReference type="ARBA" id="ARBA00023242"/>
    </source>
</evidence>
<dbReference type="PROSITE" id="PS50048">
    <property type="entry name" value="ZN2_CY6_FUNGAL_2"/>
    <property type="match status" value="1"/>
</dbReference>
<dbReference type="InterPro" id="IPR051430">
    <property type="entry name" value="Fungal_TF_Env_Response"/>
</dbReference>